<evidence type="ECO:0000313" key="12">
    <source>
        <dbReference type="EMBL" id="KDQ60877.1"/>
    </source>
</evidence>
<dbReference type="InParanoid" id="A0A067QBI5"/>
<evidence type="ECO:0000256" key="8">
    <source>
        <dbReference type="ARBA" id="ARBA00022679"/>
    </source>
</evidence>
<dbReference type="Pfam" id="PF22615">
    <property type="entry name" value="IPMS_D2"/>
    <property type="match status" value="1"/>
</dbReference>
<evidence type="ECO:0000256" key="2">
    <source>
        <dbReference type="ARBA" id="ARBA00001968"/>
    </source>
</evidence>
<dbReference type="EMBL" id="KL197713">
    <property type="protein sequence ID" value="KDQ60877.1"/>
    <property type="molecule type" value="Genomic_DNA"/>
</dbReference>
<dbReference type="NCBIfam" id="TIGR00970">
    <property type="entry name" value="leuA_yeast"/>
    <property type="match status" value="1"/>
</dbReference>
<dbReference type="Pfam" id="PF08502">
    <property type="entry name" value="LeuA_dimer"/>
    <property type="match status" value="2"/>
</dbReference>
<dbReference type="HOGENOM" id="CLU_004588_2_0_1"/>
<dbReference type="InterPro" id="IPR054692">
    <property type="entry name" value="LeuA-like_post-cat"/>
</dbReference>
<dbReference type="SUPFAM" id="SSF51569">
    <property type="entry name" value="Aldolase"/>
    <property type="match status" value="1"/>
</dbReference>
<dbReference type="FunFam" id="3.20.20.70:FF:000045">
    <property type="entry name" value="2-isopropylmalate synthase"/>
    <property type="match status" value="1"/>
</dbReference>
<organism evidence="12 13">
    <name type="scientific">Jaapia argillacea MUCL 33604</name>
    <dbReference type="NCBI Taxonomy" id="933084"/>
    <lineage>
        <taxon>Eukaryota</taxon>
        <taxon>Fungi</taxon>
        <taxon>Dikarya</taxon>
        <taxon>Basidiomycota</taxon>
        <taxon>Agaricomycotina</taxon>
        <taxon>Agaricomycetes</taxon>
        <taxon>Agaricomycetidae</taxon>
        <taxon>Jaapiales</taxon>
        <taxon>Jaapiaceae</taxon>
        <taxon>Jaapia</taxon>
    </lineage>
</organism>
<dbReference type="InterPro" id="IPR036230">
    <property type="entry name" value="LeuA_allosteric_dom_sf"/>
</dbReference>
<dbReference type="SMART" id="SM00917">
    <property type="entry name" value="LeuA_dimer"/>
    <property type="match status" value="2"/>
</dbReference>
<dbReference type="HAMAP" id="MF_00572">
    <property type="entry name" value="LeuA_type2"/>
    <property type="match status" value="1"/>
</dbReference>
<dbReference type="InterPro" id="IPR005668">
    <property type="entry name" value="IPM_Synthase"/>
</dbReference>
<protein>
    <recommendedName>
        <fullName evidence="5">2-isopropylmalate synthase</fullName>
        <ecNumber evidence="5">2.3.3.13</ecNumber>
    </recommendedName>
</protein>
<dbReference type="InterPro" id="IPR013709">
    <property type="entry name" value="2-isopropylmalate_synth_dimer"/>
</dbReference>
<keyword evidence="13" id="KW-1185">Reference proteome</keyword>
<dbReference type="InterPro" id="IPR002034">
    <property type="entry name" value="AIPM/Hcit_synth_CS"/>
</dbReference>
<dbReference type="Pfam" id="PF00682">
    <property type="entry name" value="HMGL-like"/>
    <property type="match status" value="1"/>
</dbReference>
<dbReference type="Proteomes" id="UP000027265">
    <property type="component" value="Unassembled WGS sequence"/>
</dbReference>
<dbReference type="GO" id="GO:0003852">
    <property type="term" value="F:2-isopropylmalate synthase activity"/>
    <property type="evidence" value="ECO:0007669"/>
    <property type="project" value="UniProtKB-EC"/>
</dbReference>
<dbReference type="CDD" id="cd07942">
    <property type="entry name" value="DRE_TIM_LeuA"/>
    <property type="match status" value="1"/>
</dbReference>
<comment type="catalytic activity">
    <reaction evidence="1">
        <text>3-methyl-2-oxobutanoate + acetyl-CoA + H2O = (2S)-2-isopropylmalate + CoA + H(+)</text>
        <dbReference type="Rhea" id="RHEA:21524"/>
        <dbReference type="ChEBI" id="CHEBI:1178"/>
        <dbReference type="ChEBI" id="CHEBI:11851"/>
        <dbReference type="ChEBI" id="CHEBI:15377"/>
        <dbReference type="ChEBI" id="CHEBI:15378"/>
        <dbReference type="ChEBI" id="CHEBI:57287"/>
        <dbReference type="ChEBI" id="CHEBI:57288"/>
        <dbReference type="EC" id="2.3.3.13"/>
    </reaction>
</comment>
<evidence type="ECO:0000313" key="13">
    <source>
        <dbReference type="Proteomes" id="UP000027265"/>
    </source>
</evidence>
<dbReference type="PANTHER" id="PTHR46911:SF1">
    <property type="entry name" value="2-ISOPROPYLMALATE SYNTHASE"/>
    <property type="match status" value="1"/>
</dbReference>
<dbReference type="OrthoDB" id="418791at2759"/>
<evidence type="ECO:0000256" key="4">
    <source>
        <dbReference type="ARBA" id="ARBA00009767"/>
    </source>
</evidence>
<accession>A0A067QBI5</accession>
<proteinExistence type="inferred from homology"/>
<dbReference type="Gene3D" id="3.30.160.270">
    <property type="match status" value="2"/>
</dbReference>
<keyword evidence="7" id="KW-0028">Amino-acid biosynthesis</keyword>
<dbReference type="PROSITE" id="PS50991">
    <property type="entry name" value="PYR_CT"/>
    <property type="match status" value="1"/>
</dbReference>
<evidence type="ECO:0000256" key="3">
    <source>
        <dbReference type="ARBA" id="ARBA00004689"/>
    </source>
</evidence>
<evidence type="ECO:0000259" key="11">
    <source>
        <dbReference type="PROSITE" id="PS50991"/>
    </source>
</evidence>
<dbReference type="GO" id="GO:0046872">
    <property type="term" value="F:metal ion binding"/>
    <property type="evidence" value="ECO:0007669"/>
    <property type="project" value="UniProtKB-KW"/>
</dbReference>
<dbReference type="Gene3D" id="3.20.20.70">
    <property type="entry name" value="Aldolase class I"/>
    <property type="match status" value="1"/>
</dbReference>
<evidence type="ECO:0000256" key="6">
    <source>
        <dbReference type="ARBA" id="ARBA00022430"/>
    </source>
</evidence>
<evidence type="ECO:0000256" key="7">
    <source>
        <dbReference type="ARBA" id="ARBA00022605"/>
    </source>
</evidence>
<keyword evidence="10" id="KW-0100">Branched-chain amino acid biosynthesis</keyword>
<dbReference type="GO" id="GO:0009098">
    <property type="term" value="P:L-leucine biosynthetic process"/>
    <property type="evidence" value="ECO:0007669"/>
    <property type="project" value="UniProtKB-KW"/>
</dbReference>
<gene>
    <name evidence="12" type="ORF">JAAARDRAFT_191010</name>
</gene>
<dbReference type="PROSITE" id="PS00815">
    <property type="entry name" value="AIPM_HOMOCIT_SYNTH_1"/>
    <property type="match status" value="1"/>
</dbReference>
<dbReference type="STRING" id="933084.A0A067QBI5"/>
<dbReference type="SUPFAM" id="SSF110921">
    <property type="entry name" value="2-isopropylmalate synthase LeuA, allosteric (dimerisation) domain"/>
    <property type="match status" value="2"/>
</dbReference>
<evidence type="ECO:0000256" key="10">
    <source>
        <dbReference type="ARBA" id="ARBA00023304"/>
    </source>
</evidence>
<dbReference type="AlphaFoldDB" id="A0A067QBI5"/>
<comment type="similarity">
    <text evidence="4">Belongs to the alpha-IPM synthase/homocitrate synthase family. LeuA type 2 subfamily.</text>
</comment>
<dbReference type="InterPro" id="IPR039371">
    <property type="entry name" value="LeuA_N_DRE-TIM"/>
</dbReference>
<keyword evidence="9" id="KW-0479">Metal-binding</keyword>
<dbReference type="FunCoup" id="A0A067QBI5">
    <property type="interactions" value="293"/>
</dbReference>
<dbReference type="EC" id="2.3.3.13" evidence="5"/>
<evidence type="ECO:0000256" key="9">
    <source>
        <dbReference type="ARBA" id="ARBA00022723"/>
    </source>
</evidence>
<dbReference type="PROSITE" id="PS00816">
    <property type="entry name" value="AIPM_HOMOCIT_SYNTH_2"/>
    <property type="match status" value="1"/>
</dbReference>
<feature type="domain" description="Pyruvate carboxyltransferase" evidence="11">
    <location>
        <begin position="33"/>
        <end position="312"/>
    </location>
</feature>
<dbReference type="NCBIfam" id="NF002991">
    <property type="entry name" value="PRK03739.1"/>
    <property type="match status" value="1"/>
</dbReference>
<dbReference type="InterPro" id="IPR013785">
    <property type="entry name" value="Aldolase_TIM"/>
</dbReference>
<name>A0A067QBI5_9AGAM</name>
<reference evidence="13" key="1">
    <citation type="journal article" date="2014" name="Proc. Natl. Acad. Sci. U.S.A.">
        <title>Extensive sampling of basidiomycete genomes demonstrates inadequacy of the white-rot/brown-rot paradigm for wood decay fungi.</title>
        <authorList>
            <person name="Riley R."/>
            <person name="Salamov A.A."/>
            <person name="Brown D.W."/>
            <person name="Nagy L.G."/>
            <person name="Floudas D."/>
            <person name="Held B.W."/>
            <person name="Levasseur A."/>
            <person name="Lombard V."/>
            <person name="Morin E."/>
            <person name="Otillar R."/>
            <person name="Lindquist E.A."/>
            <person name="Sun H."/>
            <person name="LaButti K.M."/>
            <person name="Schmutz J."/>
            <person name="Jabbour D."/>
            <person name="Luo H."/>
            <person name="Baker S.E."/>
            <person name="Pisabarro A.G."/>
            <person name="Walton J.D."/>
            <person name="Blanchette R.A."/>
            <person name="Henrissat B."/>
            <person name="Martin F."/>
            <person name="Cullen D."/>
            <person name="Hibbett D.S."/>
            <person name="Grigoriev I.V."/>
        </authorList>
    </citation>
    <scope>NUCLEOTIDE SEQUENCE [LARGE SCALE GENOMIC DNA]</scope>
    <source>
        <strain evidence="13">MUCL 33604</strain>
    </source>
</reference>
<dbReference type="InterPro" id="IPR000891">
    <property type="entry name" value="PYR_CT"/>
</dbReference>
<dbReference type="PANTHER" id="PTHR46911">
    <property type="match status" value="1"/>
</dbReference>
<dbReference type="GO" id="GO:0005739">
    <property type="term" value="C:mitochondrion"/>
    <property type="evidence" value="ECO:0007669"/>
    <property type="project" value="TreeGrafter"/>
</dbReference>
<evidence type="ECO:0000256" key="1">
    <source>
        <dbReference type="ARBA" id="ARBA00000064"/>
    </source>
</evidence>
<keyword evidence="8" id="KW-0808">Transferase</keyword>
<keyword evidence="6" id="KW-0432">Leucine biosynthesis</keyword>
<comment type="pathway">
    <text evidence="3">Amino-acid biosynthesis; L-leucine biosynthesis; L-leucine from 3-methyl-2-oxobutanoate: step 1/4.</text>
</comment>
<sequence>MPMLSDPSIKYKPYTPLELKERQWPSKVNRTPPIWLSTDLRDGNQALANPMTIEQKTLFFKTIVKCGYKEIEVAYPAASDTDFGFVRMLIEEKLVPDDVWLQVLTPAREDLIKRTVESVAGCKKAIIHMYNATSCLFREVVFRNSKEETLALAVKHTKIIRQLTEECTAKYGTVFKYEYSPETFTQTEPDFAIEVCEAVKKAWGKAGTGEDRIIFNLPATVEIGPPNHYADLIENFCRKISEREKIIISLHPHNDRGTSIAAAELGILAGADRVEGCLFGNGERTGNVDLVNLALNLYTQGIHPHVDFSDIQAIIEIVTQCNDLPVHPRHPYAGELVFTAFSGSHQDAVKKGFEVQKARHEVARSKGENQYWHMPYLPIDPADLGCDYDAVIRVNSQSGKGGIAYLVKQNLGLDLPRKMQIAFYSVIQTIADREAREMTVDDITTAFRKTYHFGGPNYQGRLVLRSFKISSDPAAELKDEEAQDERRRFDGTVSVDGVFRVIKGEGNGPLSALLDALHTYLDIDLSIREYSEHTLSDGKDAKAASYVEVYTPGENKKTSWWGVGVDPDIAASGLRALLSAVNSAIGDKPLPELKLSVGLNAQSDQADIASVILNTLQLELPRRLQSSFFEVVQRAVRDSPASTKEISYDALTKLFKDTYKYELPAEAMRCSLKSFKMEYLGDGTDSRRQINGELIVDSRSRKITGEGNGPLSAMLAALHSQFDGTLSIREYSEHSIGEGTEVLAASYVELVYTIDEGGKQKKTSAWGVASDADITASGLKAVLCAVCSVEGVKAKTIANGR</sequence>
<comment type="cofactor">
    <cofactor evidence="2">
        <name>a divalent metal cation</name>
        <dbReference type="ChEBI" id="CHEBI:60240"/>
    </cofactor>
</comment>
<dbReference type="SUPFAM" id="SSF89000">
    <property type="entry name" value="post-HMGL domain-like"/>
    <property type="match status" value="2"/>
</dbReference>
<evidence type="ECO:0000256" key="5">
    <source>
        <dbReference type="ARBA" id="ARBA00012973"/>
    </source>
</evidence>